<keyword evidence="2" id="KW-0812">Transmembrane</keyword>
<evidence type="ECO:0000313" key="3">
    <source>
        <dbReference type="EMBL" id="CAF4299764.1"/>
    </source>
</evidence>
<organism evidence="3 4">
    <name type="scientific">Rotaria sordida</name>
    <dbReference type="NCBI Taxonomy" id="392033"/>
    <lineage>
        <taxon>Eukaryota</taxon>
        <taxon>Metazoa</taxon>
        <taxon>Spiralia</taxon>
        <taxon>Gnathifera</taxon>
        <taxon>Rotifera</taxon>
        <taxon>Eurotatoria</taxon>
        <taxon>Bdelloidea</taxon>
        <taxon>Philodinida</taxon>
        <taxon>Philodinidae</taxon>
        <taxon>Rotaria</taxon>
    </lineage>
</organism>
<name>A0A820HXP0_9BILA</name>
<accession>A0A820HXP0</accession>
<sequence>MWGAAFLENCLSCSFCCGIIIVNILHLLDIQAQTIVLALVSIIGWGYMLFFVMAFQLTGPFVFMIYEMLFHDVLRFCIIYMVFLAGFSQAFFVLFNNNGFGGFLVSIKQCFFGMLGDFDLDHYTGTSFQYISVSLLVIYVVVVSILLLNLLIAMMGDTYGNVIEGATQMD</sequence>
<evidence type="ECO:0000256" key="2">
    <source>
        <dbReference type="SAM" id="Phobius"/>
    </source>
</evidence>
<comment type="caution">
    <text evidence="3">The sequence shown here is derived from an EMBL/GenBank/DDBJ whole genome shotgun (WGS) entry which is preliminary data.</text>
</comment>
<dbReference type="GO" id="GO:0098703">
    <property type="term" value="P:calcium ion import across plasma membrane"/>
    <property type="evidence" value="ECO:0007669"/>
    <property type="project" value="TreeGrafter"/>
</dbReference>
<dbReference type="Proteomes" id="UP000663874">
    <property type="component" value="Unassembled WGS sequence"/>
</dbReference>
<feature type="transmembrane region" description="Helical" evidence="2">
    <location>
        <begin position="6"/>
        <end position="28"/>
    </location>
</feature>
<dbReference type="GO" id="GO:0005262">
    <property type="term" value="F:calcium channel activity"/>
    <property type="evidence" value="ECO:0007669"/>
    <property type="project" value="TreeGrafter"/>
</dbReference>
<reference evidence="3" key="1">
    <citation type="submission" date="2021-02" db="EMBL/GenBank/DDBJ databases">
        <authorList>
            <person name="Nowell W R."/>
        </authorList>
    </citation>
    <scope>NUCLEOTIDE SEQUENCE</scope>
</reference>
<evidence type="ECO:0000313" key="4">
    <source>
        <dbReference type="Proteomes" id="UP000663874"/>
    </source>
</evidence>
<dbReference type="PANTHER" id="PTHR10582">
    <property type="entry name" value="TRANSIENT RECEPTOR POTENTIAL ION CHANNEL PROTEIN"/>
    <property type="match status" value="1"/>
</dbReference>
<keyword evidence="2" id="KW-1133">Transmembrane helix</keyword>
<dbReference type="PANTHER" id="PTHR10582:SF2">
    <property type="entry name" value="INACTIVE"/>
    <property type="match status" value="1"/>
</dbReference>
<keyword evidence="1" id="KW-0677">Repeat</keyword>
<feature type="transmembrane region" description="Helical" evidence="2">
    <location>
        <begin position="73"/>
        <end position="95"/>
    </location>
</feature>
<keyword evidence="2" id="KW-0472">Membrane</keyword>
<evidence type="ECO:0000256" key="1">
    <source>
        <dbReference type="ARBA" id="ARBA00022737"/>
    </source>
</evidence>
<dbReference type="InterPro" id="IPR024862">
    <property type="entry name" value="TRPV"/>
</dbReference>
<evidence type="ECO:0008006" key="5">
    <source>
        <dbReference type="Google" id="ProtNLM"/>
    </source>
</evidence>
<protein>
    <recommendedName>
        <fullName evidence="5">Ion transport domain-containing protein</fullName>
    </recommendedName>
</protein>
<feature type="transmembrane region" description="Helical" evidence="2">
    <location>
        <begin position="35"/>
        <end position="53"/>
    </location>
</feature>
<dbReference type="GO" id="GO:0005886">
    <property type="term" value="C:plasma membrane"/>
    <property type="evidence" value="ECO:0007669"/>
    <property type="project" value="TreeGrafter"/>
</dbReference>
<dbReference type="AlphaFoldDB" id="A0A820HXP0"/>
<feature type="transmembrane region" description="Helical" evidence="2">
    <location>
        <begin position="100"/>
        <end position="118"/>
    </location>
</feature>
<feature type="non-terminal residue" evidence="3">
    <location>
        <position position="1"/>
    </location>
</feature>
<gene>
    <name evidence="3" type="ORF">FNK824_LOCUS40593</name>
</gene>
<feature type="transmembrane region" description="Helical" evidence="2">
    <location>
        <begin position="130"/>
        <end position="152"/>
    </location>
</feature>
<dbReference type="EMBL" id="CAJOBE010033262">
    <property type="protein sequence ID" value="CAF4299764.1"/>
    <property type="molecule type" value="Genomic_DNA"/>
</dbReference>
<proteinExistence type="predicted"/>